<dbReference type="Pfam" id="PF13561">
    <property type="entry name" value="adh_short_C2"/>
    <property type="match status" value="1"/>
</dbReference>
<dbReference type="AlphaFoldDB" id="A0A562V6B4"/>
<reference evidence="3 4" key="1">
    <citation type="submission" date="2019-07" db="EMBL/GenBank/DDBJ databases">
        <title>Genomic Encyclopedia of Archaeal and Bacterial Type Strains, Phase II (KMG-II): from individual species to whole genera.</title>
        <authorList>
            <person name="Goeker M."/>
        </authorList>
    </citation>
    <scope>NUCLEOTIDE SEQUENCE [LARGE SCALE GENOMIC DNA]</scope>
    <source>
        <strain evidence="3 4">ATCC BAA-1139</strain>
    </source>
</reference>
<keyword evidence="4" id="KW-1185">Reference proteome</keyword>
<proteinExistence type="inferred from homology"/>
<gene>
    <name evidence="3" type="ORF">JN12_03928</name>
</gene>
<evidence type="ECO:0000313" key="3">
    <source>
        <dbReference type="EMBL" id="TWJ13297.1"/>
    </source>
</evidence>
<dbReference type="OrthoDB" id="5363038at2"/>
<dbReference type="InterPro" id="IPR020904">
    <property type="entry name" value="Sc_DH/Rdtase_CS"/>
</dbReference>
<evidence type="ECO:0000313" key="4">
    <source>
        <dbReference type="Proteomes" id="UP000319449"/>
    </source>
</evidence>
<sequence>MLKDKVALVTGGAEGIGRAIALVYGREGARVVVTDCNDQGGEETAAMINQAGGQAIYRHLDVTSLENHEEVVDTACKQFGRLDIACNNAGISGEFRLTADHTPQTWQQVIDINLTGVFYGIRTQIRAMLKTGGGSIVNISSICGQIALDEITPYVAAKHGVVGMTKNVAVEYGTKGIRCNSVGPAFIKTKLVNNLPEDVRNNLSSMHALNRVGDPEEVAELVAWLSSDKASFITGSYYAADGGYLAR</sequence>
<dbReference type="InterPro" id="IPR002347">
    <property type="entry name" value="SDR_fam"/>
</dbReference>
<dbReference type="PROSITE" id="PS00061">
    <property type="entry name" value="ADH_SHORT"/>
    <property type="match status" value="1"/>
</dbReference>
<dbReference type="PANTHER" id="PTHR24321">
    <property type="entry name" value="DEHYDROGENASES, SHORT CHAIN"/>
    <property type="match status" value="1"/>
</dbReference>
<protein>
    <submittedName>
        <fullName evidence="3">NAD(P)-dependent dehydrogenase (Short-subunit alcohol dehydrogenase family)</fullName>
    </submittedName>
</protein>
<dbReference type="RefSeq" id="WP_145025997.1">
    <property type="nucleotide sequence ID" value="NZ_VLLN01000043.1"/>
</dbReference>
<dbReference type="GO" id="GO:0016491">
    <property type="term" value="F:oxidoreductase activity"/>
    <property type="evidence" value="ECO:0007669"/>
    <property type="project" value="UniProtKB-KW"/>
</dbReference>
<dbReference type="PRINTS" id="PR00081">
    <property type="entry name" value="GDHRDH"/>
</dbReference>
<organism evidence="3 4">
    <name type="scientific">Geobacter argillaceus</name>
    <dbReference type="NCBI Taxonomy" id="345631"/>
    <lineage>
        <taxon>Bacteria</taxon>
        <taxon>Pseudomonadati</taxon>
        <taxon>Thermodesulfobacteriota</taxon>
        <taxon>Desulfuromonadia</taxon>
        <taxon>Geobacterales</taxon>
        <taxon>Geobacteraceae</taxon>
        <taxon>Geobacter</taxon>
    </lineage>
</organism>
<name>A0A562V6B4_9BACT</name>
<dbReference type="PRINTS" id="PR00080">
    <property type="entry name" value="SDRFAMILY"/>
</dbReference>
<dbReference type="Gene3D" id="3.40.50.720">
    <property type="entry name" value="NAD(P)-binding Rossmann-like Domain"/>
    <property type="match status" value="1"/>
</dbReference>
<dbReference type="NCBIfam" id="NF005559">
    <property type="entry name" value="PRK07231.1"/>
    <property type="match status" value="1"/>
</dbReference>
<comment type="similarity">
    <text evidence="1">Belongs to the short-chain dehydrogenases/reductases (SDR) family.</text>
</comment>
<dbReference type="SUPFAM" id="SSF51735">
    <property type="entry name" value="NAD(P)-binding Rossmann-fold domains"/>
    <property type="match status" value="1"/>
</dbReference>
<evidence type="ECO:0000256" key="1">
    <source>
        <dbReference type="ARBA" id="ARBA00006484"/>
    </source>
</evidence>
<dbReference type="EMBL" id="VLLN01000043">
    <property type="protein sequence ID" value="TWJ13297.1"/>
    <property type="molecule type" value="Genomic_DNA"/>
</dbReference>
<keyword evidence="2" id="KW-0560">Oxidoreductase</keyword>
<evidence type="ECO:0000256" key="2">
    <source>
        <dbReference type="ARBA" id="ARBA00023002"/>
    </source>
</evidence>
<comment type="caution">
    <text evidence="3">The sequence shown here is derived from an EMBL/GenBank/DDBJ whole genome shotgun (WGS) entry which is preliminary data.</text>
</comment>
<dbReference type="Proteomes" id="UP000319449">
    <property type="component" value="Unassembled WGS sequence"/>
</dbReference>
<dbReference type="InterPro" id="IPR036291">
    <property type="entry name" value="NAD(P)-bd_dom_sf"/>
</dbReference>
<accession>A0A562V6B4</accession>
<dbReference type="FunFam" id="3.40.50.720:FF:000084">
    <property type="entry name" value="Short-chain dehydrogenase reductase"/>
    <property type="match status" value="1"/>
</dbReference>
<dbReference type="PANTHER" id="PTHR24321:SF8">
    <property type="entry name" value="ESTRADIOL 17-BETA-DEHYDROGENASE 8-RELATED"/>
    <property type="match status" value="1"/>
</dbReference>